<dbReference type="Proteomes" id="UP000192739">
    <property type="component" value="Unassembled WGS sequence"/>
</dbReference>
<evidence type="ECO:0000313" key="2">
    <source>
        <dbReference type="EMBL" id="ORA99687.1"/>
    </source>
</evidence>
<accession>A0A1E3S7L2</accession>
<dbReference type="OrthoDB" id="4751947at2"/>
<dbReference type="AlphaFoldDB" id="A0A1E3S7L2"/>
<reference evidence="2 3" key="1">
    <citation type="submission" date="2017-02" db="EMBL/GenBank/DDBJ databases">
        <title>The new phylogeny of genus Mycobacterium.</title>
        <authorList>
            <person name="Tortoli E."/>
            <person name="Trovato A."/>
            <person name="Cirillo D.M."/>
        </authorList>
    </citation>
    <scope>NUCLEOTIDE SEQUENCE [LARGE SCALE GENOMIC DNA]</scope>
    <source>
        <strain evidence="2 3">DSM 44049</strain>
    </source>
</reference>
<evidence type="ECO:0008006" key="4">
    <source>
        <dbReference type="Google" id="ProtNLM"/>
    </source>
</evidence>
<comment type="caution">
    <text evidence="2">The sequence shown here is derived from an EMBL/GenBank/DDBJ whole genome shotgun (WGS) entry which is preliminary data.</text>
</comment>
<evidence type="ECO:0000256" key="1">
    <source>
        <dbReference type="SAM" id="SignalP"/>
    </source>
</evidence>
<proteinExistence type="predicted"/>
<organism evidence="2 3">
    <name type="scientific">Mycobacterium intermedium</name>
    <dbReference type="NCBI Taxonomy" id="28445"/>
    <lineage>
        <taxon>Bacteria</taxon>
        <taxon>Bacillati</taxon>
        <taxon>Actinomycetota</taxon>
        <taxon>Actinomycetes</taxon>
        <taxon>Mycobacteriales</taxon>
        <taxon>Mycobacteriaceae</taxon>
        <taxon>Mycobacterium</taxon>
        <taxon>Mycobacterium simiae complex</taxon>
    </lineage>
</organism>
<name>A0A1E3S7L2_MYCIE</name>
<gene>
    <name evidence="2" type="ORF">BST27_19260</name>
</gene>
<protein>
    <recommendedName>
        <fullName evidence="4">Haemophore haem-binding domain-containing protein</fullName>
    </recommendedName>
</protein>
<evidence type="ECO:0000313" key="3">
    <source>
        <dbReference type="Proteomes" id="UP000192739"/>
    </source>
</evidence>
<feature type="signal peptide" evidence="1">
    <location>
        <begin position="1"/>
        <end position="28"/>
    </location>
</feature>
<sequence>MTVIKGVLAGGLLSVVASALIAVPVANACETTVGQTASEQIQNYLDRHPDVKATLQDQAGSGTDLIDYLNRHPHQRQLLITLANECTS</sequence>
<keyword evidence="3" id="KW-1185">Reference proteome</keyword>
<feature type="chain" id="PRO_5014267770" description="Haemophore haem-binding domain-containing protein" evidence="1">
    <location>
        <begin position="29"/>
        <end position="88"/>
    </location>
</feature>
<dbReference type="STRING" id="28445.BHQ20_23685"/>
<dbReference type="InterPro" id="IPR038378">
    <property type="entry name" value="MHB_sf"/>
</dbReference>
<dbReference type="EMBL" id="MVHT01000057">
    <property type="protein sequence ID" value="ORA99687.1"/>
    <property type="molecule type" value="Genomic_DNA"/>
</dbReference>
<dbReference type="Gene3D" id="1.20.20.20">
    <property type="entry name" value="Haemophore, haem-binding domain"/>
    <property type="match status" value="1"/>
</dbReference>
<dbReference type="RefSeq" id="WP_069421607.1">
    <property type="nucleotide sequence ID" value="NZ_CBCRZH010000126.1"/>
</dbReference>
<keyword evidence="1" id="KW-0732">Signal</keyword>